<feature type="region of interest" description="Disordered" evidence="1">
    <location>
        <begin position="371"/>
        <end position="390"/>
    </location>
</feature>
<comment type="caution">
    <text evidence="2">The sequence shown here is derived from an EMBL/GenBank/DDBJ whole genome shotgun (WGS) entry which is preliminary data.</text>
</comment>
<name>A0A437MP63_9PROT</name>
<organism evidence="2 3">
    <name type="scientific">Rhodovarius crocodyli</name>
    <dbReference type="NCBI Taxonomy" id="1979269"/>
    <lineage>
        <taxon>Bacteria</taxon>
        <taxon>Pseudomonadati</taxon>
        <taxon>Pseudomonadota</taxon>
        <taxon>Alphaproteobacteria</taxon>
        <taxon>Acetobacterales</taxon>
        <taxon>Roseomonadaceae</taxon>
        <taxon>Rhodovarius</taxon>
    </lineage>
</organism>
<sequence>MLDSTSIDGMDASSLREFLSLSGGDEAWGQRLSAISRQAGYTGRAAQQRHAAELMLHRMADPARLRKAGAPERLLLGFTQELTALARSLPDAPRCRLRRQLRAGLQGEATLIPLFHLARTAARARAQGFDVRFDGLLHGTPWDLTIEREGVSAEIACATVSAEEGRPLQKGAWFQLMDQISPELQTWLAAHPGRYILKVTLPDGAPVGGLHGRISAMLASQKRQDSSGEAMLKLDPLLIAGAQAGLPAALRQQFGHEAHLAVTADNASGSVFVMAARASRSNDIALAVKTRLAEHAARLSGERPGILSTFIEDLDRAEWRALRDSLELEGTARRFLTEAPARSVVAITCASRAELFGVPDAAPNGELRFRNPGHPSAKNAALGPAVESWG</sequence>
<reference evidence="2 3" key="1">
    <citation type="submission" date="2019-01" db="EMBL/GenBank/DDBJ databases">
        <authorList>
            <person name="Chen W.-M."/>
        </authorList>
    </citation>
    <scope>NUCLEOTIDE SEQUENCE [LARGE SCALE GENOMIC DNA]</scope>
    <source>
        <strain evidence="2 3">CCP-6</strain>
    </source>
</reference>
<evidence type="ECO:0000313" key="3">
    <source>
        <dbReference type="Proteomes" id="UP000282957"/>
    </source>
</evidence>
<evidence type="ECO:0000256" key="1">
    <source>
        <dbReference type="SAM" id="MobiDB-lite"/>
    </source>
</evidence>
<gene>
    <name evidence="2" type="ORF">EOD42_04940</name>
</gene>
<keyword evidence="3" id="KW-1185">Reference proteome</keyword>
<dbReference type="Proteomes" id="UP000282957">
    <property type="component" value="Unassembled WGS sequence"/>
</dbReference>
<protein>
    <submittedName>
        <fullName evidence="2">Uncharacterized protein</fullName>
    </submittedName>
</protein>
<evidence type="ECO:0000313" key="2">
    <source>
        <dbReference type="EMBL" id="RVT99438.1"/>
    </source>
</evidence>
<proteinExistence type="predicted"/>
<accession>A0A437MP63</accession>
<dbReference type="RefSeq" id="WP_127786333.1">
    <property type="nucleotide sequence ID" value="NZ_SACL01000001.1"/>
</dbReference>
<dbReference type="AlphaFoldDB" id="A0A437MP63"/>
<dbReference type="EMBL" id="SACL01000001">
    <property type="protein sequence ID" value="RVT99438.1"/>
    <property type="molecule type" value="Genomic_DNA"/>
</dbReference>
<dbReference type="OrthoDB" id="7239790at2"/>